<proteinExistence type="predicted"/>
<gene>
    <name evidence="2" type="ORF">HPB48_013078</name>
</gene>
<keyword evidence="3" id="KW-1185">Reference proteome</keyword>
<protein>
    <submittedName>
        <fullName evidence="2">Uncharacterized protein</fullName>
    </submittedName>
</protein>
<dbReference type="VEuPathDB" id="VectorBase:HLOH_040954"/>
<dbReference type="AlphaFoldDB" id="A0A9J6G6T2"/>
<evidence type="ECO:0000313" key="3">
    <source>
        <dbReference type="Proteomes" id="UP000821853"/>
    </source>
</evidence>
<dbReference type="OrthoDB" id="8063979at2759"/>
<evidence type="ECO:0000256" key="1">
    <source>
        <dbReference type="SAM" id="MobiDB-lite"/>
    </source>
</evidence>
<name>A0A9J6G6T2_HAELO</name>
<accession>A0A9J6G6T2</accession>
<comment type="caution">
    <text evidence="2">The sequence shown here is derived from an EMBL/GenBank/DDBJ whole genome shotgun (WGS) entry which is preliminary data.</text>
</comment>
<sequence length="79" mass="8747">MEIHRALKQVGDVHHLMYGNDISIWIKTGSPGHIQTQLPEALIETQEAGKTTGLTCSAEKNESARSWSQQKPPPIQITL</sequence>
<dbReference type="Proteomes" id="UP000821853">
    <property type="component" value="Chromosome 3"/>
</dbReference>
<organism evidence="2 3">
    <name type="scientific">Haemaphysalis longicornis</name>
    <name type="common">Bush tick</name>
    <dbReference type="NCBI Taxonomy" id="44386"/>
    <lineage>
        <taxon>Eukaryota</taxon>
        <taxon>Metazoa</taxon>
        <taxon>Ecdysozoa</taxon>
        <taxon>Arthropoda</taxon>
        <taxon>Chelicerata</taxon>
        <taxon>Arachnida</taxon>
        <taxon>Acari</taxon>
        <taxon>Parasitiformes</taxon>
        <taxon>Ixodida</taxon>
        <taxon>Ixodoidea</taxon>
        <taxon>Ixodidae</taxon>
        <taxon>Haemaphysalinae</taxon>
        <taxon>Haemaphysalis</taxon>
    </lineage>
</organism>
<dbReference type="EMBL" id="JABSTR010000005">
    <property type="protein sequence ID" value="KAH9370156.1"/>
    <property type="molecule type" value="Genomic_DNA"/>
</dbReference>
<feature type="region of interest" description="Disordered" evidence="1">
    <location>
        <begin position="57"/>
        <end position="79"/>
    </location>
</feature>
<evidence type="ECO:0000313" key="2">
    <source>
        <dbReference type="EMBL" id="KAH9370156.1"/>
    </source>
</evidence>
<reference evidence="2 3" key="1">
    <citation type="journal article" date="2020" name="Cell">
        <title>Large-Scale Comparative Analyses of Tick Genomes Elucidate Their Genetic Diversity and Vector Capacities.</title>
        <authorList>
            <consortium name="Tick Genome and Microbiome Consortium (TIGMIC)"/>
            <person name="Jia N."/>
            <person name="Wang J."/>
            <person name="Shi W."/>
            <person name="Du L."/>
            <person name="Sun Y."/>
            <person name="Zhan W."/>
            <person name="Jiang J.F."/>
            <person name="Wang Q."/>
            <person name="Zhang B."/>
            <person name="Ji P."/>
            <person name="Bell-Sakyi L."/>
            <person name="Cui X.M."/>
            <person name="Yuan T.T."/>
            <person name="Jiang B.G."/>
            <person name="Yang W.F."/>
            <person name="Lam T.T."/>
            <person name="Chang Q.C."/>
            <person name="Ding S.J."/>
            <person name="Wang X.J."/>
            <person name="Zhu J.G."/>
            <person name="Ruan X.D."/>
            <person name="Zhao L."/>
            <person name="Wei J.T."/>
            <person name="Ye R.Z."/>
            <person name="Que T.C."/>
            <person name="Du C.H."/>
            <person name="Zhou Y.H."/>
            <person name="Cheng J.X."/>
            <person name="Dai P.F."/>
            <person name="Guo W.B."/>
            <person name="Han X.H."/>
            <person name="Huang E.J."/>
            <person name="Li L.F."/>
            <person name="Wei W."/>
            <person name="Gao Y.C."/>
            <person name="Liu J.Z."/>
            <person name="Shao H.Z."/>
            <person name="Wang X."/>
            <person name="Wang C.C."/>
            <person name="Yang T.C."/>
            <person name="Huo Q.B."/>
            <person name="Li W."/>
            <person name="Chen H.Y."/>
            <person name="Chen S.E."/>
            <person name="Zhou L.G."/>
            <person name="Ni X.B."/>
            <person name="Tian J.H."/>
            <person name="Sheng Y."/>
            <person name="Liu T."/>
            <person name="Pan Y.S."/>
            <person name="Xia L.Y."/>
            <person name="Li J."/>
            <person name="Zhao F."/>
            <person name="Cao W.C."/>
        </authorList>
    </citation>
    <scope>NUCLEOTIDE SEQUENCE [LARGE SCALE GENOMIC DNA]</scope>
    <source>
        <strain evidence="2">HaeL-2018</strain>
    </source>
</reference>